<keyword evidence="6" id="KW-0862">Zinc</keyword>
<dbReference type="Proteomes" id="UP000078397">
    <property type="component" value="Unassembled WGS sequence"/>
</dbReference>
<dbReference type="CDD" id="cd23023">
    <property type="entry name" value="zf-HIT_BCD1"/>
    <property type="match status" value="1"/>
</dbReference>
<keyword evidence="4" id="KW-0479">Metal-binding</keyword>
<dbReference type="FunFam" id="3.30.60.190:FF:000001">
    <property type="entry name" value="box C/D snoRNA protein 1"/>
    <property type="match status" value="1"/>
</dbReference>
<dbReference type="Pfam" id="PF25790">
    <property type="entry name" value="BCD1"/>
    <property type="match status" value="1"/>
</dbReference>
<keyword evidence="7" id="KW-0832">Ubl conjugation</keyword>
<evidence type="ECO:0000256" key="12">
    <source>
        <dbReference type="ARBA" id="ARBA00077531"/>
    </source>
</evidence>
<dbReference type="GO" id="GO:0008270">
    <property type="term" value="F:zinc ion binding"/>
    <property type="evidence" value="ECO:0007669"/>
    <property type="project" value="UniProtKB-UniRule"/>
</dbReference>
<comment type="function">
    <text evidence="8">Required for box C/D snoRNAs accumulation involved in snoRNA processing, snoRNA transport to the nucleolus and ribosome biogenesis.</text>
</comment>
<evidence type="ECO:0000256" key="6">
    <source>
        <dbReference type="ARBA" id="ARBA00022833"/>
    </source>
</evidence>
<dbReference type="EMBL" id="LSBJ02000001">
    <property type="protein sequence ID" value="OAQ73084.1"/>
    <property type="molecule type" value="Genomic_DNA"/>
</dbReference>
<evidence type="ECO:0000256" key="5">
    <source>
        <dbReference type="ARBA" id="ARBA00022771"/>
    </source>
</evidence>
<evidence type="ECO:0000313" key="17">
    <source>
        <dbReference type="Proteomes" id="UP000078397"/>
    </source>
</evidence>
<proteinExistence type="inferred from homology"/>
<dbReference type="GO" id="GO:0048254">
    <property type="term" value="P:snoRNA localization"/>
    <property type="evidence" value="ECO:0007669"/>
    <property type="project" value="TreeGrafter"/>
</dbReference>
<evidence type="ECO:0000256" key="9">
    <source>
        <dbReference type="ARBA" id="ARBA00049654"/>
    </source>
</evidence>
<dbReference type="STRING" id="1380566.A0A179G5I1"/>
<dbReference type="GO" id="GO:0005634">
    <property type="term" value="C:nucleus"/>
    <property type="evidence" value="ECO:0007669"/>
    <property type="project" value="TreeGrafter"/>
</dbReference>
<dbReference type="Pfam" id="PF04438">
    <property type="entry name" value="zf-HIT"/>
    <property type="match status" value="1"/>
</dbReference>
<evidence type="ECO:0000256" key="10">
    <source>
        <dbReference type="ARBA" id="ARBA00061949"/>
    </source>
</evidence>
<protein>
    <recommendedName>
        <fullName evidence="11">Box C/D snoRNA protein 1</fullName>
    </recommendedName>
    <alternativeName>
        <fullName evidence="12">Zinc finger HIT domain-containing protein 6</fullName>
    </alternativeName>
</protein>
<organism evidence="16 17">
    <name type="scientific">Pochonia chlamydosporia 170</name>
    <dbReference type="NCBI Taxonomy" id="1380566"/>
    <lineage>
        <taxon>Eukaryota</taxon>
        <taxon>Fungi</taxon>
        <taxon>Dikarya</taxon>
        <taxon>Ascomycota</taxon>
        <taxon>Pezizomycotina</taxon>
        <taxon>Sordariomycetes</taxon>
        <taxon>Hypocreomycetidae</taxon>
        <taxon>Hypocreales</taxon>
        <taxon>Clavicipitaceae</taxon>
        <taxon>Pochonia</taxon>
    </lineage>
</organism>
<dbReference type="PANTHER" id="PTHR13483">
    <property type="entry name" value="BOX C_D SNORNA PROTEIN 1-RELATED"/>
    <property type="match status" value="1"/>
</dbReference>
<feature type="domain" description="HIT-type" evidence="15">
    <location>
        <begin position="10"/>
        <end position="44"/>
    </location>
</feature>
<sequence length="433" mass="48344">MADPLLTSLCSICHVSPPKYKCPRCRIQTCSLPCTTKHKAWSECSGQRDPTTYVPRSKLRTAAGVDHDYNFLHGIEVSVERSEKLLIEEKGLLQQEELRPLTMQQVRWKMGRDGRKRKVLVTRVLREAKGRTFEKGLALRLKKLNVQIVCAPLGMARQKDNLTTLNKRTGRVNWQVEWLVFGDGDATTKTSRSLSKVMDDVPLFEAYPRMLAEKVRTGAGPRKQVRNLRPGEAQNSVDSRWNFGFDCIQDVGDGRWAFFSGGCIEDWPAEKEAVQRRQFQFFLAGAQTRSDMPTQVTALESGDCLRSILANTRVLEFPTIYVLKAGEELPEGFVLGPKDTVPTQTHGTKRKDGPANKKMQGSAKRRKHGGNDREDGEIGSGEDAEQGMDEDQGLKGVGLEAGEVIDEQSFGEEDDEEDDDDETSSSGSDSESD</sequence>
<feature type="compositionally biased region" description="Acidic residues" evidence="14">
    <location>
        <begin position="374"/>
        <end position="391"/>
    </location>
</feature>
<dbReference type="PROSITE" id="PS51083">
    <property type="entry name" value="ZF_HIT"/>
    <property type="match status" value="1"/>
</dbReference>
<reference evidence="16 17" key="1">
    <citation type="journal article" date="2016" name="PLoS Pathog.">
        <title>Biosynthesis of antibiotic leucinostatins in bio-control fungus Purpureocillium lilacinum and their inhibition on phytophthora revealed by genome mining.</title>
        <authorList>
            <person name="Wang G."/>
            <person name="Liu Z."/>
            <person name="Lin R."/>
            <person name="Li E."/>
            <person name="Mao Z."/>
            <person name="Ling J."/>
            <person name="Yang Y."/>
            <person name="Yin W.B."/>
            <person name="Xie B."/>
        </authorList>
    </citation>
    <scope>NUCLEOTIDE SEQUENCE [LARGE SCALE GENOMIC DNA]</scope>
    <source>
        <strain evidence="16">170</strain>
    </source>
</reference>
<evidence type="ECO:0000256" key="7">
    <source>
        <dbReference type="ARBA" id="ARBA00022843"/>
    </source>
</evidence>
<keyword evidence="2" id="KW-0690">Ribosome biogenesis</keyword>
<feature type="compositionally biased region" description="Low complexity" evidence="14">
    <location>
        <begin position="424"/>
        <end position="433"/>
    </location>
</feature>
<evidence type="ECO:0000256" key="1">
    <source>
        <dbReference type="ARBA" id="ARBA00022499"/>
    </source>
</evidence>
<dbReference type="GeneID" id="28844814"/>
<keyword evidence="17" id="KW-1185">Reference proteome</keyword>
<accession>A0A179G5I1</accession>
<comment type="subunit">
    <text evidence="10">Interacts with FBL, SNU13, NOP58, NUFIP1, RUVBL1, RUVBL2 and TAF9. Interacts (via HIT-type zinc finger) with the RUVBL1/RUVBL2 complex in the presence of ADP.</text>
</comment>
<dbReference type="KEGG" id="pchm:VFPPC_00887"/>
<dbReference type="SUPFAM" id="SSF144232">
    <property type="entry name" value="HIT/MYND zinc finger-like"/>
    <property type="match status" value="1"/>
</dbReference>
<dbReference type="RefSeq" id="XP_018149167.1">
    <property type="nucleotide sequence ID" value="XM_018280820.1"/>
</dbReference>
<dbReference type="PANTHER" id="PTHR13483:SF11">
    <property type="entry name" value="ZINC FINGER HIT DOMAIN-CONTAINING PROTEIN 3"/>
    <property type="match status" value="1"/>
</dbReference>
<evidence type="ECO:0000256" key="8">
    <source>
        <dbReference type="ARBA" id="ARBA00049598"/>
    </source>
</evidence>
<evidence type="ECO:0000256" key="2">
    <source>
        <dbReference type="ARBA" id="ARBA00022517"/>
    </source>
</evidence>
<keyword evidence="5 13" id="KW-0863">Zinc-finger</keyword>
<dbReference type="GO" id="GO:0000463">
    <property type="term" value="P:maturation of LSU-rRNA from tricistronic rRNA transcript (SSU-rRNA, 5.8S rRNA, LSU-rRNA)"/>
    <property type="evidence" value="ECO:0007669"/>
    <property type="project" value="TreeGrafter"/>
</dbReference>
<name>A0A179G5I1_METCM</name>
<keyword evidence="3" id="KW-0597">Phosphoprotein</keyword>
<evidence type="ECO:0000256" key="14">
    <source>
        <dbReference type="SAM" id="MobiDB-lite"/>
    </source>
</evidence>
<dbReference type="GO" id="GO:0070761">
    <property type="term" value="C:pre-snoRNP complex"/>
    <property type="evidence" value="ECO:0007669"/>
    <property type="project" value="TreeGrafter"/>
</dbReference>
<dbReference type="OrthoDB" id="272357at2759"/>
<dbReference type="AlphaFoldDB" id="A0A179G5I1"/>
<dbReference type="InterPro" id="IPR007529">
    <property type="entry name" value="Znf_HIT"/>
</dbReference>
<evidence type="ECO:0000259" key="15">
    <source>
        <dbReference type="PROSITE" id="PS51083"/>
    </source>
</evidence>
<keyword evidence="1" id="KW-1017">Isopeptide bond</keyword>
<dbReference type="InterPro" id="IPR051639">
    <property type="entry name" value="BCD1"/>
</dbReference>
<evidence type="ECO:0000256" key="11">
    <source>
        <dbReference type="ARBA" id="ARBA00068630"/>
    </source>
</evidence>
<evidence type="ECO:0000256" key="3">
    <source>
        <dbReference type="ARBA" id="ARBA00022553"/>
    </source>
</evidence>
<dbReference type="GO" id="GO:0000492">
    <property type="term" value="P:box C/D snoRNP assembly"/>
    <property type="evidence" value="ECO:0007669"/>
    <property type="project" value="TreeGrafter"/>
</dbReference>
<evidence type="ECO:0000256" key="4">
    <source>
        <dbReference type="ARBA" id="ARBA00022723"/>
    </source>
</evidence>
<dbReference type="InterPro" id="IPR057721">
    <property type="entry name" value="BCD1_alpha/beta"/>
</dbReference>
<feature type="region of interest" description="Disordered" evidence="14">
    <location>
        <begin position="333"/>
        <end position="433"/>
    </location>
</feature>
<evidence type="ECO:0000256" key="13">
    <source>
        <dbReference type="PROSITE-ProRule" id="PRU00453"/>
    </source>
</evidence>
<gene>
    <name evidence="16" type="ORF">VFPPC_00887</name>
</gene>
<comment type="caution">
    <text evidence="16">The sequence shown here is derived from an EMBL/GenBank/DDBJ whole genome shotgun (WGS) entry which is preliminary data.</text>
</comment>
<dbReference type="Gene3D" id="3.30.60.190">
    <property type="match status" value="1"/>
</dbReference>
<feature type="compositionally biased region" description="Acidic residues" evidence="14">
    <location>
        <begin position="403"/>
        <end position="423"/>
    </location>
</feature>
<comment type="similarity">
    <text evidence="9">Belongs to the BCD1 family.</text>
</comment>
<evidence type="ECO:0000313" key="16">
    <source>
        <dbReference type="EMBL" id="OAQ73084.1"/>
    </source>
</evidence>